<dbReference type="EMBL" id="QGMF01001554">
    <property type="protein sequence ID" value="TVY12589.1"/>
    <property type="molecule type" value="Genomic_DNA"/>
</dbReference>
<name>A0A8T9B1S5_9HELO</name>
<organism evidence="1 2">
    <name type="scientific">Lachnellula arida</name>
    <dbReference type="NCBI Taxonomy" id="1316785"/>
    <lineage>
        <taxon>Eukaryota</taxon>
        <taxon>Fungi</taxon>
        <taxon>Dikarya</taxon>
        <taxon>Ascomycota</taxon>
        <taxon>Pezizomycotina</taxon>
        <taxon>Leotiomycetes</taxon>
        <taxon>Helotiales</taxon>
        <taxon>Lachnaceae</taxon>
        <taxon>Lachnellula</taxon>
    </lineage>
</organism>
<dbReference type="Proteomes" id="UP000469559">
    <property type="component" value="Unassembled WGS sequence"/>
</dbReference>
<gene>
    <name evidence="1" type="ORF">LARI1_G009125</name>
</gene>
<evidence type="ECO:0000313" key="1">
    <source>
        <dbReference type="EMBL" id="TVY12589.1"/>
    </source>
</evidence>
<dbReference type="AlphaFoldDB" id="A0A8T9B1S5"/>
<dbReference type="OrthoDB" id="654211at2759"/>
<accession>A0A8T9B1S5</accession>
<protein>
    <submittedName>
        <fullName evidence="1">Uncharacterized protein</fullName>
    </submittedName>
</protein>
<comment type="caution">
    <text evidence="1">The sequence shown here is derived from an EMBL/GenBank/DDBJ whole genome shotgun (WGS) entry which is preliminary data.</text>
</comment>
<sequence>MLALLLLSHLCDLHILTIYFKRSHHRWPIEHRVSREYDGKDTDLCELSIRMIGAWLLGTSQFQQSLPVWMCHAAVLNIIFGLYHGNDRGLSPTILLLNILIAALREVAFFQPATSWADEKEGYFVPMRTIKEGERQCICSVQAGFIH</sequence>
<reference evidence="1 2" key="1">
    <citation type="submission" date="2018-05" db="EMBL/GenBank/DDBJ databases">
        <title>Whole genome sequencing for identification of molecular markers to develop diagnostic detection tools for the regulated plant pathogen Lachnellula willkommii.</title>
        <authorList>
            <person name="Giroux E."/>
            <person name="Bilodeau G."/>
        </authorList>
    </citation>
    <scope>NUCLEOTIDE SEQUENCE [LARGE SCALE GENOMIC DNA]</scope>
    <source>
        <strain evidence="1 2">CBS 203.66</strain>
    </source>
</reference>
<proteinExistence type="predicted"/>
<keyword evidence="2" id="KW-1185">Reference proteome</keyword>
<evidence type="ECO:0000313" key="2">
    <source>
        <dbReference type="Proteomes" id="UP000469559"/>
    </source>
</evidence>